<dbReference type="SUPFAM" id="SSF55144">
    <property type="entry name" value="LigT-like"/>
    <property type="match status" value="1"/>
</dbReference>
<protein>
    <recommendedName>
        <fullName evidence="3">Cyclic phosphodiesterase</fullName>
    </recommendedName>
</protein>
<evidence type="ECO:0008006" key="3">
    <source>
        <dbReference type="Google" id="ProtNLM"/>
    </source>
</evidence>
<sequence>MEKQKQQKKSRQRAKMSWRRLSALLGDVERLTTTESIGRRNVVHRRTQSSALFLNLDPPRALRHRGRSMSVADELPSLLKYNPGSHLLDNFVAEAGCLFLSLWLLPPEPIRSKYAKEISKLSLRYNQLGSSAPFVPHVTIVGSIRCETQRGATELGKQLRKGLRGIGPIPCRFRKEPCESMYDPNNNLVWSQSCVAMMERSDEYMKLLAQSRQVLKLPPGEWIFPGPAHEPHFSKYYGSQSLSPTTSIQPPEDFIADEAGLFLTTPGTLNGVSQWKEVTRIDLN</sequence>
<dbReference type="Proteomes" id="UP001295423">
    <property type="component" value="Unassembled WGS sequence"/>
</dbReference>
<reference evidence="1" key="1">
    <citation type="submission" date="2023-08" db="EMBL/GenBank/DDBJ databases">
        <authorList>
            <person name="Audoor S."/>
            <person name="Bilcke G."/>
        </authorList>
    </citation>
    <scope>NUCLEOTIDE SEQUENCE</scope>
</reference>
<organism evidence="1 2">
    <name type="scientific">Cylindrotheca closterium</name>
    <dbReference type="NCBI Taxonomy" id="2856"/>
    <lineage>
        <taxon>Eukaryota</taxon>
        <taxon>Sar</taxon>
        <taxon>Stramenopiles</taxon>
        <taxon>Ochrophyta</taxon>
        <taxon>Bacillariophyta</taxon>
        <taxon>Bacillariophyceae</taxon>
        <taxon>Bacillariophycidae</taxon>
        <taxon>Bacillariales</taxon>
        <taxon>Bacillariaceae</taxon>
        <taxon>Cylindrotheca</taxon>
    </lineage>
</organism>
<dbReference type="AlphaFoldDB" id="A0AAD2G5N1"/>
<proteinExistence type="predicted"/>
<name>A0AAD2G5N1_9STRA</name>
<dbReference type="Pfam" id="PF07823">
    <property type="entry name" value="CPDase"/>
    <property type="match status" value="1"/>
</dbReference>
<gene>
    <name evidence="1" type="ORF">CYCCA115_LOCUS20205</name>
</gene>
<dbReference type="InterPro" id="IPR012386">
    <property type="entry name" value="Cyclic-nucl_3Pdiesterase"/>
</dbReference>
<dbReference type="Gene3D" id="3.90.1140.10">
    <property type="entry name" value="Cyclic phosphodiesterase"/>
    <property type="match status" value="1"/>
</dbReference>
<comment type="caution">
    <text evidence="1">The sequence shown here is derived from an EMBL/GenBank/DDBJ whole genome shotgun (WGS) entry which is preliminary data.</text>
</comment>
<accession>A0AAD2G5N1</accession>
<dbReference type="GO" id="GO:0004112">
    <property type="term" value="F:cyclic-nucleotide phosphodiesterase activity"/>
    <property type="evidence" value="ECO:0007669"/>
    <property type="project" value="InterPro"/>
</dbReference>
<evidence type="ECO:0000313" key="2">
    <source>
        <dbReference type="Proteomes" id="UP001295423"/>
    </source>
</evidence>
<dbReference type="InterPro" id="IPR009097">
    <property type="entry name" value="Cyclic_Pdiesterase"/>
</dbReference>
<dbReference type="EMBL" id="CAKOGP040002147">
    <property type="protein sequence ID" value="CAJ1963524.1"/>
    <property type="molecule type" value="Genomic_DNA"/>
</dbReference>
<evidence type="ECO:0000313" key="1">
    <source>
        <dbReference type="EMBL" id="CAJ1963524.1"/>
    </source>
</evidence>
<keyword evidence="2" id="KW-1185">Reference proteome</keyword>